<dbReference type="Proteomes" id="UP000027073">
    <property type="component" value="Unassembled WGS sequence"/>
</dbReference>
<dbReference type="InterPro" id="IPR001841">
    <property type="entry name" value="Znf_RING"/>
</dbReference>
<evidence type="ECO:0000256" key="4">
    <source>
        <dbReference type="PROSITE-ProRule" id="PRU00175"/>
    </source>
</evidence>
<dbReference type="EMBL" id="KL198006">
    <property type="protein sequence ID" value="KDQ30872.1"/>
    <property type="molecule type" value="Genomic_DNA"/>
</dbReference>
<dbReference type="InterPro" id="IPR011016">
    <property type="entry name" value="Znf_RING-CH"/>
</dbReference>
<reference evidence="9" key="1">
    <citation type="journal article" date="2014" name="Proc. Natl. Acad. Sci. U.S.A.">
        <title>Extensive sampling of basidiomycete genomes demonstrates inadequacy of the white-rot/brown-rot paradigm for wood decay fungi.</title>
        <authorList>
            <person name="Riley R."/>
            <person name="Salamov A.A."/>
            <person name="Brown D.W."/>
            <person name="Nagy L.G."/>
            <person name="Floudas D."/>
            <person name="Held B.W."/>
            <person name="Levasseur A."/>
            <person name="Lombard V."/>
            <person name="Morin E."/>
            <person name="Otillar R."/>
            <person name="Lindquist E.A."/>
            <person name="Sun H."/>
            <person name="LaButti K.M."/>
            <person name="Schmutz J."/>
            <person name="Jabbour D."/>
            <person name="Luo H."/>
            <person name="Baker S.E."/>
            <person name="Pisabarro A.G."/>
            <person name="Walton J.D."/>
            <person name="Blanchette R.A."/>
            <person name="Henrissat B."/>
            <person name="Martin F."/>
            <person name="Cullen D."/>
            <person name="Hibbett D.S."/>
            <person name="Grigoriev I.V."/>
        </authorList>
    </citation>
    <scope>NUCLEOTIDE SEQUENCE [LARGE SCALE GENOMIC DNA]</scope>
    <source>
        <strain evidence="9">PC15</strain>
    </source>
</reference>
<dbReference type="GO" id="GO:0008270">
    <property type="term" value="F:zinc ion binding"/>
    <property type="evidence" value="ECO:0007669"/>
    <property type="project" value="UniProtKB-KW"/>
</dbReference>
<evidence type="ECO:0000256" key="5">
    <source>
        <dbReference type="SAM" id="Phobius"/>
    </source>
</evidence>
<evidence type="ECO:0000256" key="1">
    <source>
        <dbReference type="ARBA" id="ARBA00022723"/>
    </source>
</evidence>
<feature type="domain" description="RING-type" evidence="6">
    <location>
        <begin position="14"/>
        <end position="68"/>
    </location>
</feature>
<dbReference type="VEuPathDB" id="FungiDB:PLEOSDRAFT_1101850"/>
<evidence type="ECO:0000313" key="8">
    <source>
        <dbReference type="EMBL" id="KDQ30872.1"/>
    </source>
</evidence>
<sequence>MPPTPSTETEEKQCRICLDGVDAEPELGRLFRPCLCRGSISYVHVKCLQQWRNTSSSSNAFFSCPQCHYQYRFARTQALGIATNPIIVGCVSAILFTTIVLLASFITTFFMSAFEEPTYYGSSWFYYFSPFDATQDLVRAALRIIQDETGADILHDTPHRGPPFVDPVIASPGILKRFIRRFLLGLPIVGASSLVHMFLSAPFIGPVHWLARYRGNRRRDNSRDIAALIIVGLLVLGALRALWKVYGLTESLTKRILLRAEDAILEVN</sequence>
<evidence type="ECO:0000259" key="6">
    <source>
        <dbReference type="PROSITE" id="PS50089"/>
    </source>
</evidence>
<feature type="domain" description="RING-CH-type" evidence="7">
    <location>
        <begin position="6"/>
        <end position="74"/>
    </location>
</feature>
<keyword evidence="2 4" id="KW-0863">Zinc-finger</keyword>
<organism evidence="8 9">
    <name type="scientific">Pleurotus ostreatus (strain PC15)</name>
    <name type="common">Oyster mushroom</name>
    <dbReference type="NCBI Taxonomy" id="1137138"/>
    <lineage>
        <taxon>Eukaryota</taxon>
        <taxon>Fungi</taxon>
        <taxon>Dikarya</taxon>
        <taxon>Basidiomycota</taxon>
        <taxon>Agaricomycotina</taxon>
        <taxon>Agaricomycetes</taxon>
        <taxon>Agaricomycetidae</taxon>
        <taxon>Agaricales</taxon>
        <taxon>Pleurotineae</taxon>
        <taxon>Pleurotaceae</taxon>
        <taxon>Pleurotus</taxon>
    </lineage>
</organism>
<dbReference type="Pfam" id="PF12906">
    <property type="entry name" value="RINGv"/>
    <property type="match status" value="1"/>
</dbReference>
<keyword evidence="5" id="KW-0472">Membrane</keyword>
<keyword evidence="3" id="KW-0862">Zinc</keyword>
<dbReference type="PROSITE" id="PS50089">
    <property type="entry name" value="ZF_RING_2"/>
    <property type="match status" value="1"/>
</dbReference>
<dbReference type="AlphaFoldDB" id="A0A067P3A4"/>
<dbReference type="SMART" id="SM00744">
    <property type="entry name" value="RINGv"/>
    <property type="match status" value="1"/>
</dbReference>
<gene>
    <name evidence="8" type="ORF">PLEOSDRAFT_1101850</name>
</gene>
<dbReference type="Gene3D" id="3.30.40.10">
    <property type="entry name" value="Zinc/RING finger domain, C3HC4 (zinc finger)"/>
    <property type="match status" value="1"/>
</dbReference>
<accession>A0A067P3A4</accession>
<dbReference type="PROSITE" id="PS51292">
    <property type="entry name" value="ZF_RING_CH"/>
    <property type="match status" value="1"/>
</dbReference>
<feature type="transmembrane region" description="Helical" evidence="5">
    <location>
        <begin position="225"/>
        <end position="243"/>
    </location>
</feature>
<dbReference type="PANTHER" id="PTHR46347:SF1">
    <property type="entry name" value="RING_FYVE_PHD ZINC FINGER SUPERFAMILY PROTEIN"/>
    <property type="match status" value="1"/>
</dbReference>
<evidence type="ECO:0000259" key="7">
    <source>
        <dbReference type="PROSITE" id="PS51292"/>
    </source>
</evidence>
<dbReference type="InterPro" id="IPR013083">
    <property type="entry name" value="Znf_RING/FYVE/PHD"/>
</dbReference>
<keyword evidence="5" id="KW-1133">Transmembrane helix</keyword>
<dbReference type="OrthoDB" id="264354at2759"/>
<dbReference type="HOGENOM" id="CLU_045297_0_0_1"/>
<feature type="transmembrane region" description="Helical" evidence="5">
    <location>
        <begin position="182"/>
        <end position="205"/>
    </location>
</feature>
<dbReference type="PANTHER" id="PTHR46347">
    <property type="entry name" value="RING/FYVE/PHD ZINC FINGER SUPERFAMILY PROTEIN"/>
    <property type="match status" value="1"/>
</dbReference>
<protein>
    <submittedName>
        <fullName evidence="8">Uncharacterized protein</fullName>
    </submittedName>
</protein>
<dbReference type="CDD" id="cd16495">
    <property type="entry name" value="RING_CH-C4HC3_MARCH"/>
    <property type="match status" value="1"/>
</dbReference>
<dbReference type="InParanoid" id="A0A067P3A4"/>
<keyword evidence="1" id="KW-0479">Metal-binding</keyword>
<keyword evidence="5" id="KW-0812">Transmembrane</keyword>
<evidence type="ECO:0000256" key="2">
    <source>
        <dbReference type="ARBA" id="ARBA00022771"/>
    </source>
</evidence>
<evidence type="ECO:0000313" key="9">
    <source>
        <dbReference type="Proteomes" id="UP000027073"/>
    </source>
</evidence>
<feature type="transmembrane region" description="Helical" evidence="5">
    <location>
        <begin position="86"/>
        <end position="110"/>
    </location>
</feature>
<evidence type="ECO:0000256" key="3">
    <source>
        <dbReference type="ARBA" id="ARBA00022833"/>
    </source>
</evidence>
<name>A0A067P3A4_PLEO1</name>
<proteinExistence type="predicted"/>
<dbReference type="SUPFAM" id="SSF57850">
    <property type="entry name" value="RING/U-box"/>
    <property type="match status" value="1"/>
</dbReference>